<evidence type="ECO:0000313" key="3">
    <source>
        <dbReference type="Proteomes" id="UP000053841"/>
    </source>
</evidence>
<dbReference type="InterPro" id="IPR022793">
    <property type="entry name" value="Rrn10"/>
</dbReference>
<dbReference type="EMBL" id="KI964830">
    <property type="protein sequence ID" value="EUC28246.1"/>
    <property type="molecule type" value="Genomic_DNA"/>
</dbReference>
<dbReference type="GO" id="GO:0006360">
    <property type="term" value="P:transcription by RNA polymerase I"/>
    <property type="evidence" value="ECO:0007669"/>
    <property type="project" value="InterPro"/>
</dbReference>
<dbReference type="GeneID" id="19149423"/>
<dbReference type="STRING" id="930089.W6YAV6"/>
<dbReference type="PANTHER" id="PTHR28054">
    <property type="entry name" value="RNA POLYMERASE I-SPECIFIC TRANSCRIPTION INITIATION FACTOR RRN10"/>
    <property type="match status" value="1"/>
</dbReference>
<dbReference type="PANTHER" id="PTHR28054:SF1">
    <property type="entry name" value="RNA POLYMERASE I-SPECIFIC TRANSCRIPTION INITIATION FACTOR RRN10"/>
    <property type="match status" value="1"/>
</dbReference>
<dbReference type="RefSeq" id="XP_007717454.1">
    <property type="nucleotide sequence ID" value="XM_007719264.1"/>
</dbReference>
<feature type="region of interest" description="Disordered" evidence="1">
    <location>
        <begin position="144"/>
        <end position="205"/>
    </location>
</feature>
<proteinExistence type="predicted"/>
<organism evidence="2 3">
    <name type="scientific">Cochliobolus carbonum (strain 26-R-13)</name>
    <name type="common">Maize leaf spot fungus</name>
    <name type="synonym">Bipolaris zeicola</name>
    <dbReference type="NCBI Taxonomy" id="930089"/>
    <lineage>
        <taxon>Eukaryota</taxon>
        <taxon>Fungi</taxon>
        <taxon>Dikarya</taxon>
        <taxon>Ascomycota</taxon>
        <taxon>Pezizomycotina</taxon>
        <taxon>Dothideomycetes</taxon>
        <taxon>Pleosporomycetidae</taxon>
        <taxon>Pleosporales</taxon>
        <taxon>Pleosporineae</taxon>
        <taxon>Pleosporaceae</taxon>
        <taxon>Bipolaris</taxon>
    </lineage>
</organism>
<protein>
    <submittedName>
        <fullName evidence="2">Uncharacterized protein</fullName>
    </submittedName>
</protein>
<dbReference type="Proteomes" id="UP000053841">
    <property type="component" value="Unassembled WGS sequence"/>
</dbReference>
<dbReference type="eggNOG" id="ENOG502S1BQ">
    <property type="taxonomic scope" value="Eukaryota"/>
</dbReference>
<evidence type="ECO:0000313" key="2">
    <source>
        <dbReference type="EMBL" id="EUC28246.1"/>
    </source>
</evidence>
<sequence>MASRQSSAAASEKKPRKRRANVYDAVAGNVTQAGLIGHVTGPKAAKKCLRPDEVLFKRKNAPIRYEEDDYYPAHNRLSDQQLPRGELLTSIHAYITHMYAQVDARGRSIRWRHLDETVLLALGILVEETARSVIGKTGDLAFTEASQGDGCGKSKSKSKSRSTSSTVKEHAPVDATKQSAKETNRSVRVSWASPVDSTSIAQETD</sequence>
<dbReference type="HOGENOM" id="CLU_066274_1_1_1"/>
<name>W6YAV6_COCC2</name>
<dbReference type="OrthoDB" id="2565191at2759"/>
<feature type="compositionally biased region" description="Polar residues" evidence="1">
    <location>
        <begin position="195"/>
        <end position="205"/>
    </location>
</feature>
<evidence type="ECO:0000256" key="1">
    <source>
        <dbReference type="SAM" id="MobiDB-lite"/>
    </source>
</evidence>
<reference evidence="2 3" key="1">
    <citation type="journal article" date="2013" name="PLoS Genet.">
        <title>Comparative genome structure, secondary metabolite, and effector coding capacity across Cochliobolus pathogens.</title>
        <authorList>
            <person name="Condon B.J."/>
            <person name="Leng Y."/>
            <person name="Wu D."/>
            <person name="Bushley K.E."/>
            <person name="Ohm R.A."/>
            <person name="Otillar R."/>
            <person name="Martin J."/>
            <person name="Schackwitz W."/>
            <person name="Grimwood J."/>
            <person name="MohdZainudin N."/>
            <person name="Xue C."/>
            <person name="Wang R."/>
            <person name="Manning V.A."/>
            <person name="Dhillon B."/>
            <person name="Tu Z.J."/>
            <person name="Steffenson B.J."/>
            <person name="Salamov A."/>
            <person name="Sun H."/>
            <person name="Lowry S."/>
            <person name="LaButti K."/>
            <person name="Han J."/>
            <person name="Copeland A."/>
            <person name="Lindquist E."/>
            <person name="Barry K."/>
            <person name="Schmutz J."/>
            <person name="Baker S.E."/>
            <person name="Ciuffetti L.M."/>
            <person name="Grigoriev I.V."/>
            <person name="Zhong S."/>
            <person name="Turgeon B.G."/>
        </authorList>
    </citation>
    <scope>NUCLEOTIDE SEQUENCE [LARGE SCALE GENOMIC DNA]</scope>
    <source>
        <strain evidence="2 3">26-R-13</strain>
    </source>
</reference>
<gene>
    <name evidence="2" type="ORF">COCCADRAFT_41204</name>
</gene>
<dbReference type="AlphaFoldDB" id="W6YAV6"/>
<dbReference type="KEGG" id="bze:COCCADRAFT_41204"/>
<keyword evidence="3" id="KW-1185">Reference proteome</keyword>
<accession>W6YAV6</accession>